<dbReference type="PANTHER" id="PTHR33909:SF1">
    <property type="entry name" value="SEC TRANSLOCON ACCESSORY COMPLEX SUBUNIT YAJC"/>
    <property type="match status" value="1"/>
</dbReference>
<feature type="compositionally biased region" description="Polar residues" evidence="10">
    <location>
        <begin position="127"/>
        <end position="136"/>
    </location>
</feature>
<dbReference type="Pfam" id="PF02699">
    <property type="entry name" value="YajC"/>
    <property type="match status" value="1"/>
</dbReference>
<keyword evidence="5 11" id="KW-0812">Transmembrane</keyword>
<evidence type="ECO:0000256" key="8">
    <source>
        <dbReference type="ARBA" id="ARBA00023010"/>
    </source>
</evidence>
<keyword evidence="4" id="KW-1003">Cell membrane</keyword>
<evidence type="ECO:0000313" key="13">
    <source>
        <dbReference type="Proteomes" id="UP000066480"/>
    </source>
</evidence>
<dbReference type="Proteomes" id="UP000066480">
    <property type="component" value="Chromosome"/>
</dbReference>
<dbReference type="EMBL" id="CP011112">
    <property type="protein sequence ID" value="AKU16895.1"/>
    <property type="molecule type" value="Genomic_DNA"/>
</dbReference>
<evidence type="ECO:0000256" key="9">
    <source>
        <dbReference type="ARBA" id="ARBA00023136"/>
    </source>
</evidence>
<evidence type="ECO:0000256" key="7">
    <source>
        <dbReference type="ARBA" id="ARBA00022989"/>
    </source>
</evidence>
<dbReference type="OrthoDB" id="2200301at2"/>
<dbReference type="PANTHER" id="PTHR33909">
    <property type="entry name" value="SEC TRANSLOCON ACCESSORY COMPLEX SUBUNIT YAJC"/>
    <property type="match status" value="1"/>
</dbReference>
<name>A0A0K1JJZ6_9MICO</name>
<keyword evidence="7 11" id="KW-1133">Transmembrane helix</keyword>
<dbReference type="STRING" id="571913.VV02_15170"/>
<proteinExistence type="inferred from homology"/>
<evidence type="ECO:0000313" key="12">
    <source>
        <dbReference type="EMBL" id="AKU16895.1"/>
    </source>
</evidence>
<dbReference type="KEGG" id="lmoi:VV02_15170"/>
<keyword evidence="6" id="KW-0653">Protein transport</keyword>
<evidence type="ECO:0000256" key="3">
    <source>
        <dbReference type="ARBA" id="ARBA00022448"/>
    </source>
</evidence>
<reference evidence="12 13" key="1">
    <citation type="submission" date="2015-03" db="EMBL/GenBank/DDBJ databases">
        <title>Luteipulveratus halotolerans sp. nov., a novel actinobacterium (Dermacoccaceae) from Sarawak, Malaysia.</title>
        <authorList>
            <person name="Juboi H."/>
            <person name="Basik A."/>
            <person name="Shamsul S.S."/>
            <person name="Arnold P."/>
            <person name="Schmitt E.K."/>
            <person name="Sanglier J.-J."/>
            <person name="Yeo T."/>
        </authorList>
    </citation>
    <scope>NUCLEOTIDE SEQUENCE [LARGE SCALE GENOMIC DNA]</scope>
    <source>
        <strain evidence="12 13">MN07-A0370</strain>
    </source>
</reference>
<dbReference type="AlphaFoldDB" id="A0A0K1JJZ6"/>
<feature type="transmembrane region" description="Helical" evidence="11">
    <location>
        <begin position="12"/>
        <end position="31"/>
    </location>
</feature>
<evidence type="ECO:0000256" key="11">
    <source>
        <dbReference type="SAM" id="Phobius"/>
    </source>
</evidence>
<evidence type="ECO:0000256" key="1">
    <source>
        <dbReference type="ARBA" id="ARBA00004162"/>
    </source>
</evidence>
<sequence>MPSLAAASQGGSSASLLILLLPLLLIGLMFWTQRRRSRQFQQAQSQLNIGDEVSTTSGLLGTLVALEDEIGSLEVAPGVVLRFDRRAIVPATVTSGPTDATTAPEDEAPAEDSTPADDAAADTDTTGKGTSPSQGS</sequence>
<protein>
    <recommendedName>
        <fullName evidence="14">Preprotein translocase subunit YajC</fullName>
    </recommendedName>
</protein>
<evidence type="ECO:0000256" key="4">
    <source>
        <dbReference type="ARBA" id="ARBA00022475"/>
    </source>
</evidence>
<comment type="similarity">
    <text evidence="2">Belongs to the YajC family.</text>
</comment>
<evidence type="ECO:0000256" key="6">
    <source>
        <dbReference type="ARBA" id="ARBA00022927"/>
    </source>
</evidence>
<dbReference type="GO" id="GO:0015031">
    <property type="term" value="P:protein transport"/>
    <property type="evidence" value="ECO:0007669"/>
    <property type="project" value="UniProtKB-KW"/>
</dbReference>
<evidence type="ECO:0000256" key="10">
    <source>
        <dbReference type="SAM" id="MobiDB-lite"/>
    </source>
</evidence>
<dbReference type="InterPro" id="IPR003849">
    <property type="entry name" value="Preprotein_translocase_YajC"/>
</dbReference>
<evidence type="ECO:0000256" key="5">
    <source>
        <dbReference type="ARBA" id="ARBA00022692"/>
    </source>
</evidence>
<accession>A0A0K1JJZ6</accession>
<keyword evidence="8" id="KW-0811">Translocation</keyword>
<keyword evidence="3" id="KW-0813">Transport</keyword>
<gene>
    <name evidence="12" type="ORF">VV02_15170</name>
</gene>
<dbReference type="RefSeq" id="WP_083450186.1">
    <property type="nucleotide sequence ID" value="NZ_CP011112.1"/>
</dbReference>
<organism evidence="12 13">
    <name type="scientific">Luteipulveratus mongoliensis</name>
    <dbReference type="NCBI Taxonomy" id="571913"/>
    <lineage>
        <taxon>Bacteria</taxon>
        <taxon>Bacillati</taxon>
        <taxon>Actinomycetota</taxon>
        <taxon>Actinomycetes</taxon>
        <taxon>Micrococcales</taxon>
        <taxon>Dermacoccaceae</taxon>
        <taxon>Luteipulveratus</taxon>
    </lineage>
</organism>
<evidence type="ECO:0008006" key="14">
    <source>
        <dbReference type="Google" id="ProtNLM"/>
    </source>
</evidence>
<feature type="region of interest" description="Disordered" evidence="10">
    <location>
        <begin position="91"/>
        <end position="136"/>
    </location>
</feature>
<keyword evidence="13" id="KW-1185">Reference proteome</keyword>
<comment type="subcellular location">
    <subcellularLocation>
        <location evidence="1">Cell membrane</location>
        <topology evidence="1">Single-pass membrane protein</topology>
    </subcellularLocation>
</comment>
<dbReference type="SMART" id="SM01323">
    <property type="entry name" value="YajC"/>
    <property type="match status" value="1"/>
</dbReference>
<evidence type="ECO:0000256" key="2">
    <source>
        <dbReference type="ARBA" id="ARBA00006742"/>
    </source>
</evidence>
<keyword evidence="9 11" id="KW-0472">Membrane</keyword>
<feature type="compositionally biased region" description="Low complexity" evidence="10">
    <location>
        <begin position="111"/>
        <end position="126"/>
    </location>
</feature>
<dbReference type="GO" id="GO:0005886">
    <property type="term" value="C:plasma membrane"/>
    <property type="evidence" value="ECO:0007669"/>
    <property type="project" value="UniProtKB-SubCell"/>
</dbReference>